<dbReference type="InterPro" id="IPR042099">
    <property type="entry name" value="ANL_N_sf"/>
</dbReference>
<dbReference type="PANTHER" id="PTHR43201:SF5">
    <property type="entry name" value="MEDIUM-CHAIN ACYL-COA LIGASE ACSF2, MITOCHONDRIAL"/>
    <property type="match status" value="1"/>
</dbReference>
<feature type="domain" description="AMP-binding enzyme C-terminal" evidence="4">
    <location>
        <begin position="487"/>
        <end position="560"/>
    </location>
</feature>
<feature type="non-terminal residue" evidence="5">
    <location>
        <position position="1"/>
    </location>
</feature>
<comment type="caution">
    <text evidence="5">The sequence shown here is derived from an EMBL/GenBank/DDBJ whole genome shotgun (WGS) entry which is preliminary data.</text>
</comment>
<organism evidence="5 6">
    <name type="scientific">Mycena rosella</name>
    <name type="common">Pink bonnet</name>
    <name type="synonym">Agaricus rosellus</name>
    <dbReference type="NCBI Taxonomy" id="1033263"/>
    <lineage>
        <taxon>Eukaryota</taxon>
        <taxon>Fungi</taxon>
        <taxon>Dikarya</taxon>
        <taxon>Basidiomycota</taxon>
        <taxon>Agaricomycotina</taxon>
        <taxon>Agaricomycetes</taxon>
        <taxon>Agaricomycetidae</taxon>
        <taxon>Agaricales</taxon>
        <taxon>Marasmiineae</taxon>
        <taxon>Mycenaceae</taxon>
        <taxon>Mycena</taxon>
    </lineage>
</organism>
<dbReference type="PANTHER" id="PTHR43201">
    <property type="entry name" value="ACYL-COA SYNTHETASE"/>
    <property type="match status" value="1"/>
</dbReference>
<comment type="similarity">
    <text evidence="1">Belongs to the ATP-dependent AMP-binding enzyme family.</text>
</comment>
<proteinExistence type="inferred from homology"/>
<evidence type="ECO:0000259" key="4">
    <source>
        <dbReference type="Pfam" id="PF13193"/>
    </source>
</evidence>
<dbReference type="InterPro" id="IPR045851">
    <property type="entry name" value="AMP-bd_C_sf"/>
</dbReference>
<evidence type="ECO:0000313" key="5">
    <source>
        <dbReference type="EMBL" id="KAJ7700065.1"/>
    </source>
</evidence>
<gene>
    <name evidence="5" type="ORF">B0H17DRAFT_926014</name>
</gene>
<dbReference type="Pfam" id="PF13193">
    <property type="entry name" value="AMP-binding_C"/>
    <property type="match status" value="1"/>
</dbReference>
<dbReference type="GO" id="GO:0031956">
    <property type="term" value="F:medium-chain fatty acid-CoA ligase activity"/>
    <property type="evidence" value="ECO:0007669"/>
    <property type="project" value="TreeGrafter"/>
</dbReference>
<protein>
    <submittedName>
        <fullName evidence="5">Uncharacterized protein</fullName>
    </submittedName>
</protein>
<dbReference type="Pfam" id="PF00501">
    <property type="entry name" value="AMP-binding"/>
    <property type="match status" value="1"/>
</dbReference>
<name>A0AAD7GL26_MYCRO</name>
<dbReference type="InterPro" id="IPR020845">
    <property type="entry name" value="AMP-binding_CS"/>
</dbReference>
<accession>A0AAD7GL26</accession>
<feature type="domain" description="AMP-dependent synthetase/ligase" evidence="3">
    <location>
        <begin position="36"/>
        <end position="418"/>
    </location>
</feature>
<keyword evidence="6" id="KW-1185">Reference proteome</keyword>
<dbReference type="EMBL" id="JARKIE010000021">
    <property type="protein sequence ID" value="KAJ7700065.1"/>
    <property type="molecule type" value="Genomic_DNA"/>
</dbReference>
<evidence type="ECO:0000259" key="3">
    <source>
        <dbReference type="Pfam" id="PF00501"/>
    </source>
</evidence>
<dbReference type="InterPro" id="IPR000873">
    <property type="entry name" value="AMP-dep_synth/lig_dom"/>
</dbReference>
<sequence length="585" mass="64390">GNLHELETRLIDGRIQRAYKNQWPSVRVFWLWASDLYADRTYLVFENQRYTYKEAFARSLKTAAIFGELYSVEKGDRVGICSRNYPEYLIAFWACHLIGAVPVLTNAWLPSDPLVHCLTNTQCKLIMLDSERADILEPVIVKMTADAGATGVVVLESHEGKGRWNGMQPWETVFNNYKGDPQKVFNHDPKLLPEDNALIMFTSGTTGMPKGVLSTQRQFLTNTLNTLIARARAVLRRGENIPELSLTDPQPGLLVSVPFFHVTMSTTFGGGKVALIRKWNPKEAARIIREENLTTAGGVPSMSSDLIESELAGYPLDGLSFGGAPTADILTTRARAAFPNVILSQGYGLTETNSIATSMGNSYPLCIPAGDDYNTRPSSCGLPSPVNDILIVKDGKAVPRGELGEIWIRGPNIMKGYWRDPAATDKVVTKDGWLMSGDIGLQDEEGMCHYTAVLLISSQILTLYSAASKVKDIIIRGGENIDSTTVENALFTEGVLEVAAVPVPDERLGELVAAVVSVKPEYRERVTEATLIALARTRLANFAVPIMIIFAELPHNPSGKILKKDLRGLVQREWEKRGCRPAAKL</sequence>
<reference evidence="5" key="1">
    <citation type="submission" date="2023-03" db="EMBL/GenBank/DDBJ databases">
        <title>Massive genome expansion in bonnet fungi (Mycena s.s.) driven by repeated elements and novel gene families across ecological guilds.</title>
        <authorList>
            <consortium name="Lawrence Berkeley National Laboratory"/>
            <person name="Harder C.B."/>
            <person name="Miyauchi S."/>
            <person name="Viragh M."/>
            <person name="Kuo A."/>
            <person name="Thoen E."/>
            <person name="Andreopoulos B."/>
            <person name="Lu D."/>
            <person name="Skrede I."/>
            <person name="Drula E."/>
            <person name="Henrissat B."/>
            <person name="Morin E."/>
            <person name="Kohler A."/>
            <person name="Barry K."/>
            <person name="LaButti K."/>
            <person name="Morin E."/>
            <person name="Salamov A."/>
            <person name="Lipzen A."/>
            <person name="Mereny Z."/>
            <person name="Hegedus B."/>
            <person name="Baldrian P."/>
            <person name="Stursova M."/>
            <person name="Weitz H."/>
            <person name="Taylor A."/>
            <person name="Grigoriev I.V."/>
            <person name="Nagy L.G."/>
            <person name="Martin F."/>
            <person name="Kauserud H."/>
        </authorList>
    </citation>
    <scope>NUCLEOTIDE SEQUENCE</scope>
    <source>
        <strain evidence="5">CBHHK067</strain>
    </source>
</reference>
<evidence type="ECO:0000256" key="2">
    <source>
        <dbReference type="ARBA" id="ARBA00022598"/>
    </source>
</evidence>
<dbReference type="InterPro" id="IPR025110">
    <property type="entry name" value="AMP-bd_C"/>
</dbReference>
<evidence type="ECO:0000256" key="1">
    <source>
        <dbReference type="ARBA" id="ARBA00006432"/>
    </source>
</evidence>
<dbReference type="GO" id="GO:0006631">
    <property type="term" value="P:fatty acid metabolic process"/>
    <property type="evidence" value="ECO:0007669"/>
    <property type="project" value="TreeGrafter"/>
</dbReference>
<dbReference type="Gene3D" id="3.30.300.30">
    <property type="match status" value="1"/>
</dbReference>
<dbReference type="SUPFAM" id="SSF56801">
    <property type="entry name" value="Acetyl-CoA synthetase-like"/>
    <property type="match status" value="1"/>
</dbReference>
<evidence type="ECO:0000313" key="6">
    <source>
        <dbReference type="Proteomes" id="UP001221757"/>
    </source>
</evidence>
<keyword evidence="2" id="KW-0436">Ligase</keyword>
<dbReference type="PROSITE" id="PS00455">
    <property type="entry name" value="AMP_BINDING"/>
    <property type="match status" value="1"/>
</dbReference>
<dbReference type="Gene3D" id="3.40.50.12780">
    <property type="entry name" value="N-terminal domain of ligase-like"/>
    <property type="match status" value="1"/>
</dbReference>
<dbReference type="AlphaFoldDB" id="A0AAD7GL26"/>
<dbReference type="Proteomes" id="UP001221757">
    <property type="component" value="Unassembled WGS sequence"/>
</dbReference>